<dbReference type="KEGG" id="tnl:113499880"/>
<keyword evidence="1" id="KW-1185">Reference proteome</keyword>
<dbReference type="AlphaFoldDB" id="A0A7E5W6X8"/>
<protein>
    <submittedName>
        <fullName evidence="2">Uncharacterized protein LOC113499880</fullName>
    </submittedName>
</protein>
<accession>A0A7E5W6X8</accession>
<reference evidence="2" key="1">
    <citation type="submission" date="2025-08" db="UniProtKB">
        <authorList>
            <consortium name="RefSeq"/>
        </authorList>
    </citation>
    <scope>IDENTIFICATION</scope>
</reference>
<dbReference type="GeneID" id="113499880"/>
<dbReference type="RefSeq" id="XP_026736262.1">
    <property type="nucleotide sequence ID" value="XM_026880461.1"/>
</dbReference>
<name>A0A7E5W6X8_TRINI</name>
<dbReference type="OrthoDB" id="6920507at2759"/>
<gene>
    <name evidence="2" type="primary">LOC113499880</name>
</gene>
<dbReference type="InParanoid" id="A0A7E5W6X8"/>
<evidence type="ECO:0000313" key="2">
    <source>
        <dbReference type="RefSeq" id="XP_026736262.1"/>
    </source>
</evidence>
<sequence>MQLISVLLYVVLASVLEESYCGIAKLKFNSANSFGYKNVGSPERINPEGDATQHLQLKAYHADKPSLSRLKRSDNVIEEENLGTTMSWYKVTWRYSRLDDNDSKFRNINS</sequence>
<evidence type="ECO:0000313" key="1">
    <source>
        <dbReference type="Proteomes" id="UP000322000"/>
    </source>
</evidence>
<dbReference type="Proteomes" id="UP000322000">
    <property type="component" value="Chromosome 13"/>
</dbReference>
<organism evidence="1 2">
    <name type="scientific">Trichoplusia ni</name>
    <name type="common">Cabbage looper</name>
    <dbReference type="NCBI Taxonomy" id="7111"/>
    <lineage>
        <taxon>Eukaryota</taxon>
        <taxon>Metazoa</taxon>
        <taxon>Ecdysozoa</taxon>
        <taxon>Arthropoda</taxon>
        <taxon>Hexapoda</taxon>
        <taxon>Insecta</taxon>
        <taxon>Pterygota</taxon>
        <taxon>Neoptera</taxon>
        <taxon>Endopterygota</taxon>
        <taxon>Lepidoptera</taxon>
        <taxon>Glossata</taxon>
        <taxon>Ditrysia</taxon>
        <taxon>Noctuoidea</taxon>
        <taxon>Noctuidae</taxon>
        <taxon>Plusiinae</taxon>
        <taxon>Trichoplusia</taxon>
    </lineage>
</organism>
<proteinExistence type="predicted"/>